<feature type="compositionally biased region" description="Basic and acidic residues" evidence="1">
    <location>
        <begin position="83"/>
        <end position="96"/>
    </location>
</feature>
<dbReference type="KEGG" id="gtt:GUITHDRAFT_153720"/>
<dbReference type="HOGENOM" id="CLU_2365996_0_0_1"/>
<reference evidence="2 4" key="1">
    <citation type="journal article" date="2012" name="Nature">
        <title>Algal genomes reveal evolutionary mosaicism and the fate of nucleomorphs.</title>
        <authorList>
            <consortium name="DOE Joint Genome Institute"/>
            <person name="Curtis B.A."/>
            <person name="Tanifuji G."/>
            <person name="Burki F."/>
            <person name="Gruber A."/>
            <person name="Irimia M."/>
            <person name="Maruyama S."/>
            <person name="Arias M.C."/>
            <person name="Ball S.G."/>
            <person name="Gile G.H."/>
            <person name="Hirakawa Y."/>
            <person name="Hopkins J.F."/>
            <person name="Kuo A."/>
            <person name="Rensing S.A."/>
            <person name="Schmutz J."/>
            <person name="Symeonidi A."/>
            <person name="Elias M."/>
            <person name="Eveleigh R.J."/>
            <person name="Herman E.K."/>
            <person name="Klute M.J."/>
            <person name="Nakayama T."/>
            <person name="Obornik M."/>
            <person name="Reyes-Prieto A."/>
            <person name="Armbrust E.V."/>
            <person name="Aves S.J."/>
            <person name="Beiko R.G."/>
            <person name="Coutinho P."/>
            <person name="Dacks J.B."/>
            <person name="Durnford D.G."/>
            <person name="Fast N.M."/>
            <person name="Green B.R."/>
            <person name="Grisdale C.J."/>
            <person name="Hempel F."/>
            <person name="Henrissat B."/>
            <person name="Hoppner M.P."/>
            <person name="Ishida K."/>
            <person name="Kim E."/>
            <person name="Koreny L."/>
            <person name="Kroth P.G."/>
            <person name="Liu Y."/>
            <person name="Malik S.B."/>
            <person name="Maier U.G."/>
            <person name="McRose D."/>
            <person name="Mock T."/>
            <person name="Neilson J.A."/>
            <person name="Onodera N.T."/>
            <person name="Poole A.M."/>
            <person name="Pritham E.J."/>
            <person name="Richards T.A."/>
            <person name="Rocap G."/>
            <person name="Roy S.W."/>
            <person name="Sarai C."/>
            <person name="Schaack S."/>
            <person name="Shirato S."/>
            <person name="Slamovits C.H."/>
            <person name="Spencer D.F."/>
            <person name="Suzuki S."/>
            <person name="Worden A.Z."/>
            <person name="Zauner S."/>
            <person name="Barry K."/>
            <person name="Bell C."/>
            <person name="Bharti A.K."/>
            <person name="Crow J.A."/>
            <person name="Grimwood J."/>
            <person name="Kramer R."/>
            <person name="Lindquist E."/>
            <person name="Lucas S."/>
            <person name="Salamov A."/>
            <person name="McFadden G.I."/>
            <person name="Lane C.E."/>
            <person name="Keeling P.J."/>
            <person name="Gray M.W."/>
            <person name="Grigoriev I.V."/>
            <person name="Archibald J.M."/>
        </authorList>
    </citation>
    <scope>NUCLEOTIDE SEQUENCE</scope>
    <source>
        <strain evidence="2 4">CCMP2712</strain>
    </source>
</reference>
<dbReference type="PaxDb" id="55529-EKX41710"/>
<reference evidence="3" key="3">
    <citation type="submission" date="2016-03" db="UniProtKB">
        <authorList>
            <consortium name="EnsemblProtists"/>
        </authorList>
    </citation>
    <scope>IDENTIFICATION</scope>
</reference>
<evidence type="ECO:0000313" key="3">
    <source>
        <dbReference type="EnsemblProtists" id="EKX41710"/>
    </source>
</evidence>
<name>L1J0U2_GUITC</name>
<dbReference type="RefSeq" id="XP_005828690.1">
    <property type="nucleotide sequence ID" value="XM_005828633.1"/>
</dbReference>
<dbReference type="AlphaFoldDB" id="L1J0U2"/>
<accession>L1J0U2</accession>
<protein>
    <submittedName>
        <fullName evidence="2 3">Uncharacterized protein</fullName>
    </submittedName>
</protein>
<organism evidence="2">
    <name type="scientific">Guillardia theta (strain CCMP2712)</name>
    <name type="common">Cryptophyte</name>
    <dbReference type="NCBI Taxonomy" id="905079"/>
    <lineage>
        <taxon>Eukaryota</taxon>
        <taxon>Cryptophyceae</taxon>
        <taxon>Pyrenomonadales</taxon>
        <taxon>Geminigeraceae</taxon>
        <taxon>Guillardia</taxon>
    </lineage>
</organism>
<proteinExistence type="predicted"/>
<feature type="region of interest" description="Disordered" evidence="1">
    <location>
        <begin position="1"/>
        <end position="96"/>
    </location>
</feature>
<dbReference type="EnsemblProtists" id="EKX41710">
    <property type="protein sequence ID" value="EKX41710"/>
    <property type="gene ID" value="GUITHDRAFT_153720"/>
</dbReference>
<gene>
    <name evidence="2" type="ORF">GUITHDRAFT_153720</name>
</gene>
<feature type="compositionally biased region" description="Basic and acidic residues" evidence="1">
    <location>
        <begin position="60"/>
        <end position="73"/>
    </location>
</feature>
<feature type="compositionally biased region" description="Gly residues" evidence="1">
    <location>
        <begin position="1"/>
        <end position="19"/>
    </location>
</feature>
<feature type="non-terminal residue" evidence="2">
    <location>
        <position position="1"/>
    </location>
</feature>
<evidence type="ECO:0000313" key="2">
    <source>
        <dbReference type="EMBL" id="EKX41710.1"/>
    </source>
</evidence>
<dbReference type="EMBL" id="JH993021">
    <property type="protein sequence ID" value="EKX41710.1"/>
    <property type="molecule type" value="Genomic_DNA"/>
</dbReference>
<evidence type="ECO:0000313" key="4">
    <source>
        <dbReference type="Proteomes" id="UP000011087"/>
    </source>
</evidence>
<keyword evidence="4" id="KW-1185">Reference proteome</keyword>
<reference evidence="4" key="2">
    <citation type="submission" date="2012-11" db="EMBL/GenBank/DDBJ databases">
        <authorList>
            <person name="Kuo A."/>
            <person name="Curtis B.A."/>
            <person name="Tanifuji G."/>
            <person name="Burki F."/>
            <person name="Gruber A."/>
            <person name="Irimia M."/>
            <person name="Maruyama S."/>
            <person name="Arias M.C."/>
            <person name="Ball S.G."/>
            <person name="Gile G.H."/>
            <person name="Hirakawa Y."/>
            <person name="Hopkins J.F."/>
            <person name="Rensing S.A."/>
            <person name="Schmutz J."/>
            <person name="Symeonidi A."/>
            <person name="Elias M."/>
            <person name="Eveleigh R.J."/>
            <person name="Herman E.K."/>
            <person name="Klute M.J."/>
            <person name="Nakayama T."/>
            <person name="Obornik M."/>
            <person name="Reyes-Prieto A."/>
            <person name="Armbrust E.V."/>
            <person name="Aves S.J."/>
            <person name="Beiko R.G."/>
            <person name="Coutinho P."/>
            <person name="Dacks J.B."/>
            <person name="Durnford D.G."/>
            <person name="Fast N.M."/>
            <person name="Green B.R."/>
            <person name="Grisdale C."/>
            <person name="Hempe F."/>
            <person name="Henrissat B."/>
            <person name="Hoppner M.P."/>
            <person name="Ishida K.-I."/>
            <person name="Kim E."/>
            <person name="Koreny L."/>
            <person name="Kroth P.G."/>
            <person name="Liu Y."/>
            <person name="Malik S.-B."/>
            <person name="Maier U.G."/>
            <person name="McRose D."/>
            <person name="Mock T."/>
            <person name="Neilson J.A."/>
            <person name="Onodera N.T."/>
            <person name="Poole A.M."/>
            <person name="Pritham E.J."/>
            <person name="Richards T.A."/>
            <person name="Rocap G."/>
            <person name="Roy S.W."/>
            <person name="Sarai C."/>
            <person name="Schaack S."/>
            <person name="Shirato S."/>
            <person name="Slamovits C.H."/>
            <person name="Spencer D.F."/>
            <person name="Suzuki S."/>
            <person name="Worden A.Z."/>
            <person name="Zauner S."/>
            <person name="Barry K."/>
            <person name="Bell C."/>
            <person name="Bharti A.K."/>
            <person name="Crow J.A."/>
            <person name="Grimwood J."/>
            <person name="Kramer R."/>
            <person name="Lindquist E."/>
            <person name="Lucas S."/>
            <person name="Salamov A."/>
            <person name="McFadden G.I."/>
            <person name="Lane C.E."/>
            <person name="Keeling P.J."/>
            <person name="Gray M.W."/>
            <person name="Grigoriev I.V."/>
            <person name="Archibald J.M."/>
        </authorList>
    </citation>
    <scope>NUCLEOTIDE SEQUENCE</scope>
    <source>
        <strain evidence="4">CCMP2712</strain>
    </source>
</reference>
<dbReference type="Proteomes" id="UP000011087">
    <property type="component" value="Unassembled WGS sequence"/>
</dbReference>
<evidence type="ECO:0000256" key="1">
    <source>
        <dbReference type="SAM" id="MobiDB-lite"/>
    </source>
</evidence>
<sequence>MEGKRGQGAWGGRGGGQSTGGAQKMQTEGRGMSPAAYQGQQQANGIPKPFNSKTAPVATQRKDGTPGRRKEGGFVEELYTTKLDPEKLSEEQKRRA</sequence>
<dbReference type="GeneID" id="17298373"/>